<name>A0A1H3CQ41_9EURY</name>
<feature type="domain" description="CYTH" evidence="2">
    <location>
        <begin position="1"/>
        <end position="194"/>
    </location>
</feature>
<accession>A0A1H3CQ41</accession>
<dbReference type="Pfam" id="PF01928">
    <property type="entry name" value="CYTH"/>
    <property type="match status" value="1"/>
</dbReference>
<dbReference type="Proteomes" id="UP000199170">
    <property type="component" value="Unassembled WGS sequence"/>
</dbReference>
<dbReference type="OrthoDB" id="46040at2157"/>
<dbReference type="SMART" id="SM01118">
    <property type="entry name" value="CYTH"/>
    <property type="match status" value="1"/>
</dbReference>
<dbReference type="InterPro" id="IPR033469">
    <property type="entry name" value="CYTH-like_dom_sf"/>
</dbReference>
<dbReference type="Gene3D" id="2.40.320.10">
    <property type="entry name" value="Hypothetical Protein Pfu-838710-001"/>
    <property type="match status" value="1"/>
</dbReference>
<dbReference type="RefSeq" id="WP_089764026.1">
    <property type="nucleotide sequence ID" value="NZ_FNPB01000001.1"/>
</dbReference>
<dbReference type="InterPro" id="IPR023577">
    <property type="entry name" value="CYTH_domain"/>
</dbReference>
<evidence type="ECO:0000256" key="1">
    <source>
        <dbReference type="SAM" id="MobiDB-lite"/>
    </source>
</evidence>
<keyword evidence="4" id="KW-1185">Reference proteome</keyword>
<sequence>MFEVELKLRASHEAVRPAIEEAGATRLARVSQVDTYYDAPHRDFAETDEALRIREERRQSSGGDAPTDDESPETETGPTTKLTYKGPLVDADSKTREEHETGVDDADTARSIFAGLGFEPAAVVEKHRTFYELDGYTVTLDRVDGLGEFVEVEAETEAEADVDAVREGAFDVLDRLGLDPNDQIRTSYLGLLLAAET</sequence>
<dbReference type="PROSITE" id="PS51707">
    <property type="entry name" value="CYTH"/>
    <property type="match status" value="1"/>
</dbReference>
<proteinExistence type="predicted"/>
<organism evidence="3 4">
    <name type="scientific">Halobellus clavatus</name>
    <dbReference type="NCBI Taxonomy" id="660517"/>
    <lineage>
        <taxon>Archaea</taxon>
        <taxon>Methanobacteriati</taxon>
        <taxon>Methanobacteriota</taxon>
        <taxon>Stenosarchaea group</taxon>
        <taxon>Halobacteria</taxon>
        <taxon>Halobacteriales</taxon>
        <taxon>Haloferacaceae</taxon>
        <taxon>Halobellus</taxon>
    </lineage>
</organism>
<gene>
    <name evidence="3" type="ORF">SAMN04487946_101133</name>
</gene>
<dbReference type="PANTHER" id="PTHR21028">
    <property type="entry name" value="SI:CH211-156B7.4"/>
    <property type="match status" value="1"/>
</dbReference>
<dbReference type="InterPro" id="IPR008173">
    <property type="entry name" value="Adenylyl_cyclase_CyaB"/>
</dbReference>
<evidence type="ECO:0000313" key="4">
    <source>
        <dbReference type="Proteomes" id="UP000199170"/>
    </source>
</evidence>
<dbReference type="CDD" id="cd07890">
    <property type="entry name" value="CYTH-like_AC_IV-like"/>
    <property type="match status" value="1"/>
</dbReference>
<dbReference type="NCBIfam" id="TIGR00318">
    <property type="entry name" value="cyaB"/>
    <property type="match status" value="1"/>
</dbReference>
<feature type="region of interest" description="Disordered" evidence="1">
    <location>
        <begin position="56"/>
        <end position="106"/>
    </location>
</feature>
<dbReference type="EMBL" id="FNPB01000001">
    <property type="protein sequence ID" value="SDX56140.1"/>
    <property type="molecule type" value="Genomic_DNA"/>
</dbReference>
<feature type="compositionally biased region" description="Basic and acidic residues" evidence="1">
    <location>
        <begin position="91"/>
        <end position="102"/>
    </location>
</feature>
<evidence type="ECO:0000313" key="3">
    <source>
        <dbReference type="EMBL" id="SDX56140.1"/>
    </source>
</evidence>
<reference evidence="4" key="1">
    <citation type="submission" date="2016-10" db="EMBL/GenBank/DDBJ databases">
        <authorList>
            <person name="Varghese N."/>
            <person name="Submissions S."/>
        </authorList>
    </citation>
    <scope>NUCLEOTIDE SEQUENCE [LARGE SCALE GENOMIC DNA]</scope>
    <source>
        <strain evidence="4">CGMCC 1.10118</strain>
    </source>
</reference>
<evidence type="ECO:0000259" key="2">
    <source>
        <dbReference type="PROSITE" id="PS51707"/>
    </source>
</evidence>
<dbReference type="PANTHER" id="PTHR21028:SF2">
    <property type="entry name" value="CYTH DOMAIN-CONTAINING PROTEIN"/>
    <property type="match status" value="1"/>
</dbReference>
<dbReference type="SUPFAM" id="SSF55154">
    <property type="entry name" value="CYTH-like phosphatases"/>
    <property type="match status" value="1"/>
</dbReference>
<protein>
    <submittedName>
        <fullName evidence="3">Adenylate cyclase, class 2</fullName>
    </submittedName>
</protein>
<dbReference type="STRING" id="660517.SAMN04487946_101133"/>
<dbReference type="AlphaFoldDB" id="A0A1H3CQ41"/>